<sequence>MAKLWTLARGFVALLSVLLALALLSDGPTALPLPPAKSSAALSADDGDPAYAVATTEKRRQPAAVTRPQPRTTRALRQPAPAGRRQAAETAEDMAAELLPVARRHGAHRHRPGGVPAALQVFRC</sequence>
<evidence type="ECO:0000313" key="3">
    <source>
        <dbReference type="Proteomes" id="UP000305778"/>
    </source>
</evidence>
<gene>
    <name evidence="2" type="ORF">FCI23_28645</name>
</gene>
<dbReference type="EMBL" id="SUMC01000032">
    <property type="protein sequence ID" value="TKA08254.1"/>
    <property type="molecule type" value="Genomic_DNA"/>
</dbReference>
<feature type="region of interest" description="Disordered" evidence="1">
    <location>
        <begin position="55"/>
        <end position="91"/>
    </location>
</feature>
<proteinExistence type="predicted"/>
<dbReference type="RefSeq" id="WP_136726842.1">
    <property type="nucleotide sequence ID" value="NZ_SUMC01000032.1"/>
</dbReference>
<feature type="compositionally biased region" description="Low complexity" evidence="1">
    <location>
        <begin position="75"/>
        <end position="85"/>
    </location>
</feature>
<accession>A0A4U0SFA1</accession>
<dbReference type="Proteomes" id="UP000305778">
    <property type="component" value="Unassembled WGS sequence"/>
</dbReference>
<name>A0A4U0SFA1_9ACTN</name>
<evidence type="ECO:0000256" key="1">
    <source>
        <dbReference type="SAM" id="MobiDB-lite"/>
    </source>
</evidence>
<protein>
    <submittedName>
        <fullName evidence="2">Uncharacterized protein</fullName>
    </submittedName>
</protein>
<reference evidence="2 3" key="1">
    <citation type="submission" date="2019-04" db="EMBL/GenBank/DDBJ databases">
        <title>Streptomyces oryziradicis sp. nov., a novel actinomycete isolated from rhizosphere soil of rice (Oryza sativa L.).</title>
        <authorList>
            <person name="Li C."/>
        </authorList>
    </citation>
    <scope>NUCLEOTIDE SEQUENCE [LARGE SCALE GENOMIC DNA]</scope>
    <source>
        <strain evidence="2 3">NEAU-C40</strain>
    </source>
</reference>
<dbReference type="AlphaFoldDB" id="A0A4U0SFA1"/>
<comment type="caution">
    <text evidence="2">The sequence shown here is derived from an EMBL/GenBank/DDBJ whole genome shotgun (WGS) entry which is preliminary data.</text>
</comment>
<evidence type="ECO:0000313" key="2">
    <source>
        <dbReference type="EMBL" id="TKA08254.1"/>
    </source>
</evidence>
<organism evidence="2 3">
    <name type="scientific">Actinacidiphila oryziradicis</name>
    <dbReference type="NCBI Taxonomy" id="2571141"/>
    <lineage>
        <taxon>Bacteria</taxon>
        <taxon>Bacillati</taxon>
        <taxon>Actinomycetota</taxon>
        <taxon>Actinomycetes</taxon>
        <taxon>Kitasatosporales</taxon>
        <taxon>Streptomycetaceae</taxon>
        <taxon>Actinacidiphila</taxon>
    </lineage>
</organism>
<keyword evidence="3" id="KW-1185">Reference proteome</keyword>